<evidence type="ECO:0008006" key="4">
    <source>
        <dbReference type="Google" id="ProtNLM"/>
    </source>
</evidence>
<dbReference type="GO" id="GO:0005829">
    <property type="term" value="C:cytosol"/>
    <property type="evidence" value="ECO:0007669"/>
    <property type="project" value="TreeGrafter"/>
</dbReference>
<dbReference type="PANTHER" id="PTHR11787">
    <property type="entry name" value="RAB GDP-DISSOCIATION INHIBITOR"/>
    <property type="match status" value="1"/>
</dbReference>
<evidence type="ECO:0000313" key="3">
    <source>
        <dbReference type="Proteomes" id="UP000708208"/>
    </source>
</evidence>
<dbReference type="InterPro" id="IPR018203">
    <property type="entry name" value="GDP_dissociation_inhibitor"/>
</dbReference>
<gene>
    <name evidence="2" type="ORF">AFUS01_LOCUS1973</name>
</gene>
<dbReference type="PANTHER" id="PTHR11787:SF4">
    <property type="entry name" value="CHM, RAB ESCORT PROTEIN 1"/>
    <property type="match status" value="1"/>
</dbReference>
<dbReference type="OrthoDB" id="1923006at2759"/>
<dbReference type="GO" id="GO:0005092">
    <property type="term" value="F:GDP-dissociation inhibitor activity"/>
    <property type="evidence" value="ECO:0007669"/>
    <property type="project" value="InterPro"/>
</dbReference>
<dbReference type="EMBL" id="CAJVCH010011042">
    <property type="protein sequence ID" value="CAG7669067.1"/>
    <property type="molecule type" value="Genomic_DNA"/>
</dbReference>
<evidence type="ECO:0000313" key="2">
    <source>
        <dbReference type="EMBL" id="CAG7669067.1"/>
    </source>
</evidence>
<evidence type="ECO:0000256" key="1">
    <source>
        <dbReference type="SAM" id="MobiDB-lite"/>
    </source>
</evidence>
<feature type="compositionally biased region" description="Low complexity" evidence="1">
    <location>
        <begin position="447"/>
        <end position="457"/>
    </location>
</feature>
<comment type="caution">
    <text evidence="2">The sequence shown here is derived from an EMBL/GenBank/DDBJ whole genome shotgun (WGS) entry which is preliminary data.</text>
</comment>
<dbReference type="Proteomes" id="UP000708208">
    <property type="component" value="Unassembled WGS sequence"/>
</dbReference>
<dbReference type="GO" id="GO:0005634">
    <property type="term" value="C:nucleus"/>
    <property type="evidence" value="ECO:0007669"/>
    <property type="project" value="TreeGrafter"/>
</dbReference>
<proteinExistence type="predicted"/>
<feature type="compositionally biased region" description="Basic and acidic residues" evidence="1">
    <location>
        <begin position="432"/>
        <end position="446"/>
    </location>
</feature>
<reference evidence="2" key="1">
    <citation type="submission" date="2021-06" db="EMBL/GenBank/DDBJ databases">
        <authorList>
            <person name="Hodson N. C."/>
            <person name="Mongue J. A."/>
            <person name="Jaron S. K."/>
        </authorList>
    </citation>
    <scope>NUCLEOTIDE SEQUENCE</scope>
</reference>
<protein>
    <recommendedName>
        <fullName evidence="4">Rab proteins geranylgeranyltransferase component A</fullName>
    </recommendedName>
</protein>
<feature type="compositionally biased region" description="Polar residues" evidence="1">
    <location>
        <begin position="561"/>
        <end position="583"/>
    </location>
</feature>
<dbReference type="GO" id="GO:0005968">
    <property type="term" value="C:Rab-protein geranylgeranyltransferase complex"/>
    <property type="evidence" value="ECO:0007669"/>
    <property type="project" value="TreeGrafter"/>
</dbReference>
<keyword evidence="3" id="KW-1185">Reference proteome</keyword>
<organism evidence="2 3">
    <name type="scientific">Allacma fusca</name>
    <dbReference type="NCBI Taxonomy" id="39272"/>
    <lineage>
        <taxon>Eukaryota</taxon>
        <taxon>Metazoa</taxon>
        <taxon>Ecdysozoa</taxon>
        <taxon>Arthropoda</taxon>
        <taxon>Hexapoda</taxon>
        <taxon>Collembola</taxon>
        <taxon>Symphypleona</taxon>
        <taxon>Sminthuridae</taxon>
        <taxon>Allacma</taxon>
    </lineage>
</organism>
<feature type="region of interest" description="Disordered" evidence="1">
    <location>
        <begin position="538"/>
        <end position="583"/>
    </location>
</feature>
<dbReference type="GO" id="GO:0007264">
    <property type="term" value="P:small GTPase-mediated signal transduction"/>
    <property type="evidence" value="ECO:0007669"/>
    <property type="project" value="InterPro"/>
</dbReference>
<feature type="region of interest" description="Disordered" evidence="1">
    <location>
        <begin position="428"/>
        <end position="465"/>
    </location>
</feature>
<name>A0A8J2J328_9HEXA</name>
<dbReference type="AlphaFoldDB" id="A0A8J2J328"/>
<dbReference type="GO" id="GO:0016192">
    <property type="term" value="P:vesicle-mediated transport"/>
    <property type="evidence" value="ECO:0007669"/>
    <property type="project" value="TreeGrafter"/>
</dbReference>
<sequence length="583" mass="64482">MNDLPSEFDVVVVGTGLAESIVSAAVSRNGHKVLHLDPRDYYGGKWTSLNWSSLESGTFAKEPVLESETQDTSASNSDFGFINPIRSLEQIWYCENAPSKIEEIRTLSRKFNVDVFPKVLLARDDIIELLISSNVSRYLEFKCISKIYSSLPAPAEDTIEPIPLSRSDIFTTKSLGLVEKRKLTKFIESVLKADETGGNDESSGEIRAEPMVAKTFEELARAASLTEKLQHLIKSAVKTVGDNFDPSRLNAEFVNRCRLFLQSIGRYGNQTPYLWTLYGVGEVCQAFCRLSAIYGGTYILKRSLNNLKVEGDELEVTFGETQLKTKYVVLGSEIKHTPTFQIGDTRTVVRAILLTIGGPIKSETQEGAESFMSVYKINDLEVVELDYTSLAVPKPYRLVQVTGPSVNQVSPRAFVESSLASFLDFSGTSPVEESKTVDGSDNKGDSNSENEASNLESPTDESANLRKESLSNGSIHMKPVVLYGTYFFIDFYENNKNVQGLSPERDSKIFYCATASTEITGEIRRAQEIFTSMYPEEEFLPKASDGSQAEDPEDETDVNRETANATNPADFNDNDGSASTPTI</sequence>
<dbReference type="Pfam" id="PF00996">
    <property type="entry name" value="GDI"/>
    <property type="match status" value="2"/>
</dbReference>
<accession>A0A8J2J328</accession>